<dbReference type="GO" id="GO:0045211">
    <property type="term" value="C:postsynaptic membrane"/>
    <property type="evidence" value="ECO:0007669"/>
    <property type="project" value="UniProtKB-SubCell"/>
</dbReference>
<evidence type="ECO:0000256" key="5">
    <source>
        <dbReference type="ARBA" id="ARBA00022989"/>
    </source>
</evidence>
<dbReference type="FunFam" id="2.70.170.10:FF:000017">
    <property type="entry name" value="5-hydroxytryptamine receptor 3A"/>
    <property type="match status" value="1"/>
</dbReference>
<feature type="transmembrane region" description="Helical" evidence="20">
    <location>
        <begin position="398"/>
        <end position="420"/>
    </location>
</feature>
<dbReference type="AlphaFoldDB" id="A0A8C3G5G0"/>
<evidence type="ECO:0008006" key="25">
    <source>
        <dbReference type="Google" id="ProtNLM"/>
    </source>
</evidence>
<dbReference type="GO" id="GO:0004888">
    <property type="term" value="F:transmembrane signaling receptor activity"/>
    <property type="evidence" value="ECO:0007669"/>
    <property type="project" value="InterPro"/>
</dbReference>
<organism evidence="23 24">
    <name type="scientific">Cyclopterus lumpus</name>
    <name type="common">Lumpsucker</name>
    <dbReference type="NCBI Taxonomy" id="8103"/>
    <lineage>
        <taxon>Eukaryota</taxon>
        <taxon>Metazoa</taxon>
        <taxon>Chordata</taxon>
        <taxon>Craniata</taxon>
        <taxon>Vertebrata</taxon>
        <taxon>Euteleostomi</taxon>
        <taxon>Actinopterygii</taxon>
        <taxon>Neopterygii</taxon>
        <taxon>Teleostei</taxon>
        <taxon>Neoteleostei</taxon>
        <taxon>Acanthomorphata</taxon>
        <taxon>Eupercaria</taxon>
        <taxon>Perciformes</taxon>
        <taxon>Cottioidei</taxon>
        <taxon>Cottales</taxon>
        <taxon>Cyclopteridae</taxon>
        <taxon>Cyclopterus</taxon>
    </lineage>
</organism>
<keyword evidence="1 20" id="KW-0813">Transport</keyword>
<keyword evidence="12" id="KW-0628">Postsynaptic cell membrane</keyword>
<comment type="catalytic activity">
    <reaction evidence="18">
        <text>Ca(2+)(in) = Ca(2+)(out)</text>
        <dbReference type="Rhea" id="RHEA:29671"/>
        <dbReference type="ChEBI" id="CHEBI:29108"/>
    </reaction>
</comment>
<dbReference type="SUPFAM" id="SSF63712">
    <property type="entry name" value="Nicotinic receptor ligand binding domain-like"/>
    <property type="match status" value="1"/>
</dbReference>
<feature type="domain" description="Neurotransmitter-gated ion-channel transmembrane" evidence="22">
    <location>
        <begin position="214"/>
        <end position="325"/>
    </location>
</feature>
<keyword evidence="6" id="KW-0770">Synapse</keyword>
<keyword evidence="11" id="KW-0325">Glycoprotein</keyword>
<keyword evidence="4" id="KW-0732">Signal</keyword>
<dbReference type="PRINTS" id="PR00252">
    <property type="entry name" value="NRIONCHANNEL"/>
</dbReference>
<keyword evidence="7 20" id="KW-0406">Ion transport</keyword>
<keyword evidence="14 20" id="KW-0407">Ion channel</keyword>
<evidence type="ECO:0000256" key="6">
    <source>
        <dbReference type="ARBA" id="ARBA00023018"/>
    </source>
</evidence>
<dbReference type="InterPro" id="IPR036719">
    <property type="entry name" value="Neuro-gated_channel_TM_sf"/>
</dbReference>
<keyword evidence="8 20" id="KW-0472">Membrane</keyword>
<evidence type="ECO:0000259" key="22">
    <source>
        <dbReference type="Pfam" id="PF02932"/>
    </source>
</evidence>
<proteinExistence type="inferred from homology"/>
<evidence type="ECO:0000256" key="16">
    <source>
        <dbReference type="ARBA" id="ARBA00034430"/>
    </source>
</evidence>
<evidence type="ECO:0000256" key="11">
    <source>
        <dbReference type="ARBA" id="ARBA00023180"/>
    </source>
</evidence>
<dbReference type="PANTHER" id="PTHR18945">
    <property type="entry name" value="NEUROTRANSMITTER GATED ION CHANNEL"/>
    <property type="match status" value="1"/>
</dbReference>
<keyword evidence="24" id="KW-1185">Reference proteome</keyword>
<evidence type="ECO:0000256" key="13">
    <source>
        <dbReference type="ARBA" id="ARBA00023286"/>
    </source>
</evidence>
<comment type="catalytic activity">
    <reaction evidence="17">
        <text>Na(+)(in) = Na(+)(out)</text>
        <dbReference type="Rhea" id="RHEA:34963"/>
        <dbReference type="ChEBI" id="CHEBI:29101"/>
    </reaction>
</comment>
<dbReference type="Pfam" id="PF02931">
    <property type="entry name" value="Neur_chan_LBD"/>
    <property type="match status" value="1"/>
</dbReference>
<feature type="transmembrane region" description="Helical" evidence="20">
    <location>
        <begin position="303"/>
        <end position="321"/>
    </location>
</feature>
<evidence type="ECO:0000256" key="1">
    <source>
        <dbReference type="ARBA" id="ARBA00022448"/>
    </source>
</evidence>
<evidence type="ECO:0000313" key="24">
    <source>
        <dbReference type="Proteomes" id="UP000694565"/>
    </source>
</evidence>
<evidence type="ECO:0000256" key="4">
    <source>
        <dbReference type="ARBA" id="ARBA00022729"/>
    </source>
</evidence>
<dbReference type="InterPro" id="IPR006202">
    <property type="entry name" value="Neur_chan_lig-bd"/>
</dbReference>
<keyword evidence="13" id="KW-1071">Ligand-gated ion channel</keyword>
<dbReference type="SUPFAM" id="SSF90112">
    <property type="entry name" value="Neurotransmitter-gated ion-channel transmembrane pore"/>
    <property type="match status" value="1"/>
</dbReference>
<dbReference type="InterPro" id="IPR038050">
    <property type="entry name" value="Neuro_actylchol_rec"/>
</dbReference>
<keyword evidence="5 20" id="KW-1133">Transmembrane helix</keyword>
<dbReference type="Pfam" id="PF02932">
    <property type="entry name" value="Neur_chan_memb"/>
    <property type="match status" value="1"/>
</dbReference>
<dbReference type="InterPro" id="IPR006029">
    <property type="entry name" value="Neurotrans-gated_channel_TM"/>
</dbReference>
<evidence type="ECO:0000256" key="3">
    <source>
        <dbReference type="ARBA" id="ARBA00022692"/>
    </source>
</evidence>
<evidence type="ECO:0000259" key="21">
    <source>
        <dbReference type="Pfam" id="PF02931"/>
    </source>
</evidence>
<name>A0A8C3G5G0_CYCLU</name>
<dbReference type="Proteomes" id="UP000694565">
    <property type="component" value="Unplaced"/>
</dbReference>
<sequence>MLFSTFSSNPGFVATLKCTSPTPESLFAALETNLFTKKLLRPVKSFSTPVNITVGITVVGIVGVVSLHKHFFIWNEEECGTKRVSVPRKMLWVPDILIEETADEDTSPKTPYVYLYNTGHVYDAKPIRVVSSCRLVIYSFPFDIQTCSLTYRSYLHYAEEILAESQDVLVTNGQWELKDIRVAPSTLALDVGSFSEIKYYIILKRRPLLYVLNLLIPSGFLITVDLFSFMLPTDGMDRSSFKMTVILGYTVFLVMINNLLPVTGETPLINIFFSINLTLMVASLLETMFIVSIQNNARRYSPVPHWLSVLVLEYLAVVVFLPRKRNYRITSISAPHLQHVSGDEPPSKPPLTPPEPALDELRNLSRDLLAIRLQIDKHFEEFNALKEWRLVSNVLNRLLFGAYVVFNVVSLIAIISVWIVSFSRSGLEG</sequence>
<keyword evidence="3 20" id="KW-0812">Transmembrane</keyword>
<evidence type="ECO:0000256" key="7">
    <source>
        <dbReference type="ARBA" id="ARBA00023065"/>
    </source>
</evidence>
<dbReference type="InterPro" id="IPR049944">
    <property type="entry name" value="LGIC_TM_5-HT3"/>
</dbReference>
<comment type="subcellular location">
    <subcellularLocation>
        <location evidence="15">Postsynaptic cell membrane</location>
        <topology evidence="15">Multi-pass membrane protein</topology>
    </subcellularLocation>
</comment>
<feature type="transmembrane region" description="Helical" evidence="20">
    <location>
        <begin position="267"/>
        <end position="291"/>
    </location>
</feature>
<comment type="caution">
    <text evidence="20">Lacks conserved residue(s) required for the propagation of feature annotation.</text>
</comment>
<comment type="similarity">
    <text evidence="20">Belongs to the ligand-gated ion channel (TC 1.A.9) family.</text>
</comment>
<accession>A0A8C3G5G0</accession>
<reference evidence="23" key="2">
    <citation type="submission" date="2025-09" db="UniProtKB">
        <authorList>
            <consortium name="Ensembl"/>
        </authorList>
    </citation>
    <scope>IDENTIFICATION</scope>
</reference>
<evidence type="ECO:0000256" key="9">
    <source>
        <dbReference type="ARBA" id="ARBA00023157"/>
    </source>
</evidence>
<evidence type="ECO:0000256" key="17">
    <source>
        <dbReference type="ARBA" id="ARBA00036239"/>
    </source>
</evidence>
<protein>
    <recommendedName>
        <fullName evidence="25">5-hydroxytryptamine receptor 3A-like</fullName>
    </recommendedName>
</protein>
<dbReference type="Gene3D" id="2.70.170.10">
    <property type="entry name" value="Neurotransmitter-gated ion-channel ligand-binding domain"/>
    <property type="match status" value="1"/>
</dbReference>
<evidence type="ECO:0000256" key="18">
    <source>
        <dbReference type="ARBA" id="ARBA00036634"/>
    </source>
</evidence>
<keyword evidence="9" id="KW-1015">Disulfide bond</keyword>
<dbReference type="InterPro" id="IPR036734">
    <property type="entry name" value="Neur_chan_lig-bd_sf"/>
</dbReference>
<reference evidence="23" key="1">
    <citation type="submission" date="2025-08" db="UniProtKB">
        <authorList>
            <consortium name="Ensembl"/>
        </authorList>
    </citation>
    <scope>IDENTIFICATION</scope>
</reference>
<evidence type="ECO:0000256" key="20">
    <source>
        <dbReference type="RuleBase" id="RU000687"/>
    </source>
</evidence>
<evidence type="ECO:0000256" key="10">
    <source>
        <dbReference type="ARBA" id="ARBA00023170"/>
    </source>
</evidence>
<feature type="transmembrane region" description="Helical" evidence="20">
    <location>
        <begin position="243"/>
        <end position="260"/>
    </location>
</feature>
<dbReference type="GeneTree" id="ENSGT00940000164924"/>
<dbReference type="GO" id="GO:0005230">
    <property type="term" value="F:extracellular ligand-gated monoatomic ion channel activity"/>
    <property type="evidence" value="ECO:0007669"/>
    <property type="project" value="InterPro"/>
</dbReference>
<keyword evidence="2" id="KW-1003">Cell membrane</keyword>
<dbReference type="Ensembl" id="ENSCLMT00005037286.1">
    <property type="protein sequence ID" value="ENSCLMP00005035855.1"/>
    <property type="gene ID" value="ENSCLMG00005017116.1"/>
</dbReference>
<dbReference type="InterPro" id="IPR018000">
    <property type="entry name" value="Neurotransmitter_ion_chnl_CS"/>
</dbReference>
<evidence type="ECO:0000256" key="8">
    <source>
        <dbReference type="ARBA" id="ARBA00023136"/>
    </source>
</evidence>
<evidence type="ECO:0000256" key="19">
    <source>
        <dbReference type="ARBA" id="ARBA00037540"/>
    </source>
</evidence>
<comment type="catalytic activity">
    <reaction evidence="16">
        <text>K(+)(in) = K(+)(out)</text>
        <dbReference type="Rhea" id="RHEA:29463"/>
        <dbReference type="ChEBI" id="CHEBI:29103"/>
    </reaction>
</comment>
<keyword evidence="10" id="KW-0675">Receptor</keyword>
<dbReference type="InterPro" id="IPR006201">
    <property type="entry name" value="Neur_channel"/>
</dbReference>
<comment type="function">
    <text evidence="19">Forms serotonin (5-hydroxytryptamine/5-HT3)-activated cation-selective channel complexes, which when activated cause fast, depolarizing responses in neurons.</text>
</comment>
<evidence type="ECO:0000256" key="14">
    <source>
        <dbReference type="ARBA" id="ARBA00023303"/>
    </source>
</evidence>
<feature type="transmembrane region" description="Helical" evidence="20">
    <location>
        <begin position="46"/>
        <end position="67"/>
    </location>
</feature>
<dbReference type="PROSITE" id="PS00236">
    <property type="entry name" value="NEUROTR_ION_CHANNEL"/>
    <property type="match status" value="1"/>
</dbReference>
<evidence type="ECO:0000313" key="23">
    <source>
        <dbReference type="Ensembl" id="ENSCLMP00005035855.1"/>
    </source>
</evidence>
<feature type="transmembrane region" description="Helical" evidence="20">
    <location>
        <begin position="208"/>
        <end position="231"/>
    </location>
</feature>
<dbReference type="CDD" id="cd19063">
    <property type="entry name" value="LGIC_TM_5-HT3"/>
    <property type="match status" value="1"/>
</dbReference>
<feature type="domain" description="Neurotransmitter-gated ion-channel ligand-binding" evidence="21">
    <location>
        <begin position="72"/>
        <end position="207"/>
    </location>
</feature>
<evidence type="ECO:0000256" key="2">
    <source>
        <dbReference type="ARBA" id="ARBA00022475"/>
    </source>
</evidence>
<evidence type="ECO:0000256" key="15">
    <source>
        <dbReference type="ARBA" id="ARBA00034104"/>
    </source>
</evidence>
<evidence type="ECO:0000256" key="12">
    <source>
        <dbReference type="ARBA" id="ARBA00023257"/>
    </source>
</evidence>
<dbReference type="Gene3D" id="1.20.58.390">
    <property type="entry name" value="Neurotransmitter-gated ion-channel transmembrane domain"/>
    <property type="match status" value="1"/>
</dbReference>